<gene>
    <name evidence="2" type="ORF">RJ40_07885</name>
</gene>
<dbReference type="InterPro" id="IPR003744">
    <property type="entry name" value="YhhQ"/>
</dbReference>
<comment type="similarity">
    <text evidence="1">Belongs to the vitamin uptake transporter (VUT/ECF) (TC 2.A.88) family. Q precursor transporter subfamily.</text>
</comment>
<proteinExistence type="inferred from homology"/>
<protein>
    <recommendedName>
        <fullName evidence="1">Probable queuosine precursor transporter</fullName>
        <shortName evidence="1">Q precursor transporter</shortName>
    </recommendedName>
</protein>
<organism evidence="2 3">
    <name type="scientific">Methanofollis aquaemaris</name>
    <dbReference type="NCBI Taxonomy" id="126734"/>
    <lineage>
        <taxon>Archaea</taxon>
        <taxon>Methanobacteriati</taxon>
        <taxon>Methanobacteriota</taxon>
        <taxon>Stenosarchaea group</taxon>
        <taxon>Methanomicrobia</taxon>
        <taxon>Methanomicrobiales</taxon>
        <taxon>Methanomicrobiaceae</taxon>
        <taxon>Methanofollis</taxon>
    </lineage>
</organism>
<feature type="transmembrane region" description="Helical" evidence="1">
    <location>
        <begin position="67"/>
        <end position="90"/>
    </location>
</feature>
<evidence type="ECO:0000313" key="2">
    <source>
        <dbReference type="EMBL" id="QSZ67429.1"/>
    </source>
</evidence>
<reference evidence="2" key="2">
    <citation type="submission" date="2019-02" db="EMBL/GenBank/DDBJ databases">
        <authorList>
            <person name="Chen S.-C."/>
            <person name="Chien H.-H."/>
            <person name="Lai M.-C."/>
        </authorList>
    </citation>
    <scope>NUCLEOTIDE SEQUENCE</scope>
    <source>
        <strain evidence="2">N2F9704</strain>
    </source>
</reference>
<dbReference type="GO" id="GO:0022857">
    <property type="term" value="F:transmembrane transporter activity"/>
    <property type="evidence" value="ECO:0007669"/>
    <property type="project" value="UniProtKB-UniRule"/>
</dbReference>
<keyword evidence="1" id="KW-0812">Transmembrane</keyword>
<keyword evidence="1" id="KW-1133">Transmembrane helix</keyword>
<dbReference type="GeneID" id="76424274"/>
<name>A0A8A3S6D4_9EURY</name>
<dbReference type="AlphaFoldDB" id="A0A8A3S6D4"/>
<feature type="transmembrane region" description="Helical" evidence="1">
    <location>
        <begin position="33"/>
        <end position="55"/>
    </location>
</feature>
<comment type="subcellular location">
    <subcellularLocation>
        <location evidence="1">Cell membrane</location>
        <topology evidence="1">Multi-pass membrane protein</topology>
    </subcellularLocation>
</comment>
<dbReference type="RefSeq" id="WP_265580319.1">
    <property type="nucleotide sequence ID" value="NZ_CP036172.1"/>
</dbReference>
<dbReference type="PANTHER" id="PTHR34300">
    <property type="entry name" value="QUEUOSINE PRECURSOR TRANSPORTER-RELATED"/>
    <property type="match status" value="1"/>
</dbReference>
<dbReference type="EMBL" id="CP036172">
    <property type="protein sequence ID" value="QSZ67429.1"/>
    <property type="molecule type" value="Genomic_DNA"/>
</dbReference>
<dbReference type="Pfam" id="PF02592">
    <property type="entry name" value="Vut_1"/>
    <property type="match status" value="1"/>
</dbReference>
<feature type="transmembrane region" description="Helical" evidence="1">
    <location>
        <begin position="110"/>
        <end position="132"/>
    </location>
</feature>
<evidence type="ECO:0000313" key="3">
    <source>
        <dbReference type="Proteomes" id="UP001042704"/>
    </source>
</evidence>
<comment type="function">
    <text evidence="1">Involved in the import of queuosine (Q) precursors, required for Q precursor salvage.</text>
</comment>
<evidence type="ECO:0000256" key="1">
    <source>
        <dbReference type="HAMAP-Rule" id="MF_02088"/>
    </source>
</evidence>
<keyword evidence="3" id="KW-1185">Reference proteome</keyword>
<keyword evidence="1" id="KW-0472">Membrane</keyword>
<accession>A0A8A3S6D4</accession>
<dbReference type="Proteomes" id="UP001042704">
    <property type="component" value="Chromosome"/>
</dbReference>
<dbReference type="HAMAP" id="MF_02088">
    <property type="entry name" value="Q_prec_transport"/>
    <property type="match status" value="1"/>
</dbReference>
<dbReference type="PANTHER" id="PTHR34300:SF2">
    <property type="entry name" value="QUEUOSINE PRECURSOR TRANSPORTER-RELATED"/>
    <property type="match status" value="1"/>
</dbReference>
<sequence>MAWSMERKYALLAGLYIAALVAANLIGNKVAVIGGVVVSVAIFSYPVTFLVTDIVAEVFGKKKTTDLVVAGVASLVFVLLLTALSVTLPPADRFPYNEAYIDIFGMSTRILIASIICFAASQTHDIWAFHFWKEKTHGKHLWLRNNLSTMGSQLIDSFAFMFIAFYGAAPEYTLGFVISITIPYWLVKVAVAAADTPFCYLGVRWMRGEERPESTP</sequence>
<keyword evidence="1" id="KW-0813">Transport</keyword>
<dbReference type="NCBIfam" id="TIGR00697">
    <property type="entry name" value="queuosine precursor transporter"/>
    <property type="match status" value="1"/>
</dbReference>
<dbReference type="GO" id="GO:0005886">
    <property type="term" value="C:plasma membrane"/>
    <property type="evidence" value="ECO:0007669"/>
    <property type="project" value="UniProtKB-SubCell"/>
</dbReference>
<dbReference type="KEGG" id="maqe:RJ40_07885"/>
<reference evidence="2" key="1">
    <citation type="journal article" date="2001" name="Int. J. Syst. Evol. Microbiol.">
        <title>Methanofollis aquaemaris sp. nov., a methanogen isolated from an aquaculture fish pond.</title>
        <authorList>
            <person name="Lai M.C."/>
            <person name="Chen S.C."/>
        </authorList>
    </citation>
    <scope>NUCLEOTIDE SEQUENCE</scope>
    <source>
        <strain evidence="2">N2F9704</strain>
    </source>
</reference>
<feature type="transmembrane region" description="Helical" evidence="1">
    <location>
        <begin position="153"/>
        <end position="170"/>
    </location>
</feature>
<keyword evidence="1" id="KW-1003">Cell membrane</keyword>